<dbReference type="EMBL" id="KZ819329">
    <property type="protein sequence ID" value="PWN20016.1"/>
    <property type="molecule type" value="Genomic_DNA"/>
</dbReference>
<gene>
    <name evidence="2" type="ORF">BCV69DRAFT_216343</name>
</gene>
<protein>
    <recommendedName>
        <fullName evidence="4">Secreted protein</fullName>
    </recommendedName>
</protein>
<evidence type="ECO:0000313" key="3">
    <source>
        <dbReference type="Proteomes" id="UP000245942"/>
    </source>
</evidence>
<dbReference type="Proteomes" id="UP000245942">
    <property type="component" value="Unassembled WGS sequence"/>
</dbReference>
<dbReference type="AlphaFoldDB" id="A0A316U406"/>
<dbReference type="RefSeq" id="XP_025347176.1">
    <property type="nucleotide sequence ID" value="XM_025489783.1"/>
</dbReference>
<evidence type="ECO:0008006" key="4">
    <source>
        <dbReference type="Google" id="ProtNLM"/>
    </source>
</evidence>
<feature type="chain" id="PRO_5016406881" description="Secreted protein" evidence="1">
    <location>
        <begin position="19"/>
        <end position="98"/>
    </location>
</feature>
<keyword evidence="3" id="KW-1185">Reference proteome</keyword>
<evidence type="ECO:0000256" key="1">
    <source>
        <dbReference type="SAM" id="SignalP"/>
    </source>
</evidence>
<reference evidence="2 3" key="1">
    <citation type="journal article" date="2018" name="Mol. Biol. Evol.">
        <title>Broad Genomic Sampling Reveals a Smut Pathogenic Ancestry of the Fungal Clade Ustilaginomycotina.</title>
        <authorList>
            <person name="Kijpornyongpan T."/>
            <person name="Mondo S.J."/>
            <person name="Barry K."/>
            <person name="Sandor L."/>
            <person name="Lee J."/>
            <person name="Lipzen A."/>
            <person name="Pangilinan J."/>
            <person name="LaButti K."/>
            <person name="Hainaut M."/>
            <person name="Henrissat B."/>
            <person name="Grigoriev I.V."/>
            <person name="Spatafora J.W."/>
            <person name="Aime M.C."/>
        </authorList>
    </citation>
    <scope>NUCLEOTIDE SEQUENCE [LARGE SCALE GENOMIC DNA]</scope>
    <source>
        <strain evidence="2 3">MCA 4718</strain>
    </source>
</reference>
<feature type="signal peptide" evidence="1">
    <location>
        <begin position="1"/>
        <end position="18"/>
    </location>
</feature>
<evidence type="ECO:0000313" key="2">
    <source>
        <dbReference type="EMBL" id="PWN20016.1"/>
    </source>
</evidence>
<proteinExistence type="predicted"/>
<sequence length="98" mass="10613">MDGIGAILLVCWAELGLGGLNCTAFSYTKSFPVSSSPEIPPSHSLMLSLFRHSCCPCERLIPSDCKMMPAANTFHFLHLPPLVSLCTSRRDAGRCVPC</sequence>
<accession>A0A316U406</accession>
<keyword evidence="1" id="KW-0732">Signal</keyword>
<name>A0A316U406_9BASI</name>
<dbReference type="GeneID" id="37011517"/>
<organism evidence="2 3">
    <name type="scientific">Pseudomicrostroma glucosiphilum</name>
    <dbReference type="NCBI Taxonomy" id="1684307"/>
    <lineage>
        <taxon>Eukaryota</taxon>
        <taxon>Fungi</taxon>
        <taxon>Dikarya</taxon>
        <taxon>Basidiomycota</taxon>
        <taxon>Ustilaginomycotina</taxon>
        <taxon>Exobasidiomycetes</taxon>
        <taxon>Microstromatales</taxon>
        <taxon>Microstromatales incertae sedis</taxon>
        <taxon>Pseudomicrostroma</taxon>
    </lineage>
</organism>